<protein>
    <recommendedName>
        <fullName evidence="17">Cytochrome P450</fullName>
    </recommendedName>
</protein>
<dbReference type="PRINTS" id="PR00463">
    <property type="entry name" value="EP450I"/>
</dbReference>
<evidence type="ECO:0000256" key="7">
    <source>
        <dbReference type="ARBA" id="ARBA00022723"/>
    </source>
</evidence>
<comment type="similarity">
    <text evidence="4 14">Belongs to the cytochrome P450 family.</text>
</comment>
<name>A0AAD5YEG8_9APHY</name>
<evidence type="ECO:0000313" key="16">
    <source>
        <dbReference type="Proteomes" id="UP001212997"/>
    </source>
</evidence>
<evidence type="ECO:0000256" key="6">
    <source>
        <dbReference type="ARBA" id="ARBA00022692"/>
    </source>
</evidence>
<organism evidence="15 16">
    <name type="scientific">Meripilus lineatus</name>
    <dbReference type="NCBI Taxonomy" id="2056292"/>
    <lineage>
        <taxon>Eukaryota</taxon>
        <taxon>Fungi</taxon>
        <taxon>Dikarya</taxon>
        <taxon>Basidiomycota</taxon>
        <taxon>Agaricomycotina</taxon>
        <taxon>Agaricomycetes</taxon>
        <taxon>Polyporales</taxon>
        <taxon>Meripilaceae</taxon>
        <taxon>Meripilus</taxon>
    </lineage>
</organism>
<keyword evidence="8" id="KW-1133">Transmembrane helix</keyword>
<evidence type="ECO:0000256" key="2">
    <source>
        <dbReference type="ARBA" id="ARBA00004370"/>
    </source>
</evidence>
<keyword evidence="6" id="KW-0812">Transmembrane</keyword>
<dbReference type="InterPro" id="IPR017972">
    <property type="entry name" value="Cyt_P450_CS"/>
</dbReference>
<feature type="binding site" description="axial binding residue" evidence="13">
    <location>
        <position position="625"/>
    </location>
    <ligand>
        <name>heme</name>
        <dbReference type="ChEBI" id="CHEBI:30413"/>
    </ligand>
    <ligandPart>
        <name>Fe</name>
        <dbReference type="ChEBI" id="CHEBI:18248"/>
    </ligandPart>
</feature>
<comment type="pathway">
    <text evidence="3">Secondary metabolite biosynthesis.</text>
</comment>
<keyword evidence="7 13" id="KW-0479">Metal-binding</keyword>
<dbReference type="InterPro" id="IPR036396">
    <property type="entry name" value="Cyt_P450_sf"/>
</dbReference>
<evidence type="ECO:0000313" key="15">
    <source>
        <dbReference type="EMBL" id="KAJ3485672.1"/>
    </source>
</evidence>
<dbReference type="GO" id="GO:0016705">
    <property type="term" value="F:oxidoreductase activity, acting on paired donors, with incorporation or reduction of molecular oxygen"/>
    <property type="evidence" value="ECO:0007669"/>
    <property type="project" value="InterPro"/>
</dbReference>
<dbReference type="GO" id="GO:0004497">
    <property type="term" value="F:monooxygenase activity"/>
    <property type="evidence" value="ECO:0007669"/>
    <property type="project" value="UniProtKB-KW"/>
</dbReference>
<dbReference type="SUPFAM" id="SSF48264">
    <property type="entry name" value="Cytochrome P450"/>
    <property type="match status" value="1"/>
</dbReference>
<comment type="subcellular location">
    <subcellularLocation>
        <location evidence="2">Membrane</location>
    </subcellularLocation>
</comment>
<dbReference type="PRINTS" id="PR00385">
    <property type="entry name" value="P450"/>
</dbReference>
<accession>A0AAD5YEG8</accession>
<dbReference type="InterPro" id="IPR001128">
    <property type="entry name" value="Cyt_P450"/>
</dbReference>
<proteinExistence type="inferred from homology"/>
<evidence type="ECO:0000256" key="5">
    <source>
        <dbReference type="ARBA" id="ARBA00022617"/>
    </source>
</evidence>
<evidence type="ECO:0000256" key="12">
    <source>
        <dbReference type="ARBA" id="ARBA00023136"/>
    </source>
</evidence>
<dbReference type="InterPro" id="IPR050364">
    <property type="entry name" value="Cytochrome_P450_fung"/>
</dbReference>
<dbReference type="AlphaFoldDB" id="A0AAD5YEG8"/>
<evidence type="ECO:0000256" key="14">
    <source>
        <dbReference type="RuleBase" id="RU000461"/>
    </source>
</evidence>
<evidence type="ECO:0000256" key="11">
    <source>
        <dbReference type="ARBA" id="ARBA00023033"/>
    </source>
</evidence>
<keyword evidence="10 13" id="KW-0408">Iron</keyword>
<evidence type="ECO:0000256" key="1">
    <source>
        <dbReference type="ARBA" id="ARBA00001971"/>
    </source>
</evidence>
<keyword evidence="5 13" id="KW-0349">Heme</keyword>
<dbReference type="Proteomes" id="UP001212997">
    <property type="component" value="Unassembled WGS sequence"/>
</dbReference>
<comment type="cofactor">
    <cofactor evidence="1 13">
        <name>heme</name>
        <dbReference type="ChEBI" id="CHEBI:30413"/>
    </cofactor>
</comment>
<dbReference type="CDD" id="cd11065">
    <property type="entry name" value="CYP64-like"/>
    <property type="match status" value="1"/>
</dbReference>
<dbReference type="Gene3D" id="1.10.630.10">
    <property type="entry name" value="Cytochrome P450"/>
    <property type="match status" value="1"/>
</dbReference>
<keyword evidence="12" id="KW-0472">Membrane</keyword>
<dbReference type="PANTHER" id="PTHR46300:SF11">
    <property type="entry name" value="OXIDOREDUCTASE, PUTATIVE-RELATED"/>
    <property type="match status" value="1"/>
</dbReference>
<dbReference type="EMBL" id="JANAWD010000145">
    <property type="protein sequence ID" value="KAJ3485672.1"/>
    <property type="molecule type" value="Genomic_DNA"/>
</dbReference>
<comment type="caution">
    <text evidence="15">The sequence shown here is derived from an EMBL/GenBank/DDBJ whole genome shotgun (WGS) entry which is preliminary data.</text>
</comment>
<dbReference type="PANTHER" id="PTHR46300">
    <property type="entry name" value="P450, PUTATIVE (EUROFUNG)-RELATED-RELATED"/>
    <property type="match status" value="1"/>
</dbReference>
<evidence type="ECO:0000256" key="8">
    <source>
        <dbReference type="ARBA" id="ARBA00022989"/>
    </source>
</evidence>
<evidence type="ECO:0008006" key="17">
    <source>
        <dbReference type="Google" id="ProtNLM"/>
    </source>
</evidence>
<keyword evidence="9 14" id="KW-0560">Oxidoreductase</keyword>
<evidence type="ECO:0000256" key="10">
    <source>
        <dbReference type="ARBA" id="ARBA00023004"/>
    </source>
</evidence>
<dbReference type="GO" id="GO:0016020">
    <property type="term" value="C:membrane"/>
    <property type="evidence" value="ECO:0007669"/>
    <property type="project" value="UniProtKB-SubCell"/>
</dbReference>
<dbReference type="Pfam" id="PF00067">
    <property type="entry name" value="p450"/>
    <property type="match status" value="1"/>
</dbReference>
<keyword evidence="11 14" id="KW-0503">Monooxygenase</keyword>
<gene>
    <name evidence="15" type="ORF">NLI96_g4793</name>
</gene>
<evidence type="ECO:0000256" key="4">
    <source>
        <dbReference type="ARBA" id="ARBA00010617"/>
    </source>
</evidence>
<sequence>MFPTPIQDSQLSLTTSQGQGYDIKKFIRIFRGRYTYQLIGCCHSEEQNALGPGSKNQRSRGFGLPRLKVDPLKLGATEILCIVAMGNPVNDRFRRRPSTSVLRQFLYIGRGWSGLGSLGPMPPFCVMDEPRRLSLIFKEHYVLHRGLHLTPLHFKRHCCISSVSVVSRMSSPLVSPPSVVFPIPSQNVPLTLVAGVVVYLLFSILLRKNVVDKHGHSIPPGPLFRFAFLRQFPELSLDAWAKKYGPMFSLWMGNQLYVVVSDPHVARDIFVNHGAVVSSRKSYFIKNQNILRHRAITASPYNDRWRQHRKIAGQYLTPKAVESFTSLIDYEAHILIRSYFHACGQGKSTIRPTHESVRFALNVMLAMSIGTRTMSTDDPLIEQTLALALEFNDLTGPLSNTPDFITPLQLIPTPLLSRGRKLHDELVGLYGSFLRQVEARINSGENVPECLAKTLLETREEEGLEWEDMCMLTAVFTLGGVHSTAGIIQWLLALLPSHPEVQRRAHEELDNVIGTDNWPCAEDEHRLPYIRAIIKEVLRFHAPFWMATPHYTTDEFVYNGMYIPKNTAVILNVYSLHHDERRYPDAHTFNPDRYLGDNLSCADSSKLSNVMQRDHWTFGAGRRLCPGLVVAERELWLAISRLLWAFSMHEVPGEPISLEEYEGKSGRVPVPFSIRLVPRHDRVRSIVESRGEMPL</sequence>
<reference evidence="15" key="1">
    <citation type="submission" date="2022-07" db="EMBL/GenBank/DDBJ databases">
        <title>Genome Sequence of Physisporinus lineatus.</title>
        <authorList>
            <person name="Buettner E."/>
        </authorList>
    </citation>
    <scope>NUCLEOTIDE SEQUENCE</scope>
    <source>
        <strain evidence="15">VT162</strain>
    </source>
</reference>
<dbReference type="PROSITE" id="PS00086">
    <property type="entry name" value="CYTOCHROME_P450"/>
    <property type="match status" value="1"/>
</dbReference>
<evidence type="ECO:0000256" key="9">
    <source>
        <dbReference type="ARBA" id="ARBA00023002"/>
    </source>
</evidence>
<dbReference type="GO" id="GO:0020037">
    <property type="term" value="F:heme binding"/>
    <property type="evidence" value="ECO:0007669"/>
    <property type="project" value="InterPro"/>
</dbReference>
<dbReference type="InterPro" id="IPR002401">
    <property type="entry name" value="Cyt_P450_E_grp-I"/>
</dbReference>
<keyword evidence="16" id="KW-1185">Reference proteome</keyword>
<evidence type="ECO:0000256" key="3">
    <source>
        <dbReference type="ARBA" id="ARBA00005179"/>
    </source>
</evidence>
<dbReference type="GO" id="GO:0005506">
    <property type="term" value="F:iron ion binding"/>
    <property type="evidence" value="ECO:0007669"/>
    <property type="project" value="InterPro"/>
</dbReference>
<evidence type="ECO:0000256" key="13">
    <source>
        <dbReference type="PIRSR" id="PIRSR602401-1"/>
    </source>
</evidence>